<dbReference type="GO" id="GO:0046872">
    <property type="term" value="F:metal ion binding"/>
    <property type="evidence" value="ECO:0007669"/>
    <property type="project" value="UniProtKB-KW"/>
</dbReference>
<sequence length="893" mass="101084">MPTAGYECVALNENVAKSGRLANGVDGAPCNGANGSNGCHAAVLLPDAASGVRSGRKRHKAFVGGTSVIGCTVLLACILVMLFGIFLLSSFVYRLTDASTGEYCMTNECIKVSGVMMSKMNRSVDPCDDFYEYACGQWKQDTPMPYMMLQWNEIYRIGMDAWTTVRRRFEQANDGSSYPLNRAQLKAQKLYQSCMDEEALQKLGMTPMLDFVGSVGGWLLVNNTDDRPAEVLETSLLNLFRSGYYPIIWVGVALDEMNTSRHVIMIDQPVLSYHQVEVFTVVTVDDLLARNASDTMLQLFDFIYYVAREVFGAADTPQLNTSIASVIEFEAGMATLMLPEAQKRDALRTYHLTSLKELTSTAPFVNWSSYIPTLFPKDNIIPDEPIVVKGIDWLKQLSHFVQHYQATEHGRRVIENYVKWRAIMHQFTFLGQGCTTFPPSIKSFVNTLLMVGNRWIFCLTRTMQIVTMPLASLFVRLQPNGRLVREEVLRITDNVIDILRDEVAANKWMDANTRQTAMAKVERIRPLIAFPDNVYDDADMEREFEPLDIQEDDFFWNMMRGMRFAKQNETGLLRKSPNRTTWTIDSSPMKVNAFYTFEKNIIVVPAAILSPPLFSIGAPTAVNYASIGTIIGHELTHAFDNRGRHYDEWGNLRQWWSEKASREYVRKAECLNNQYSNYTVQGIRVNGSKTSSENIADNVGLKLAYKAWRRQDDLQHQRFPGLNMTAEQAFFLGYAQTWCAKITQQYEMFQVYYLFHSTERLRVIGPLHNMPEFAEAFSCPKGSPMASDAVSSTKNLIRITLVALTATLAMPSPMLLSVLMLLLSVCRAQIVADMLPSDVINQYGASKHNNQGSPVFRANLFFDSVKQPSQDFVDNLLFKLKRERGRRTFSGDY</sequence>
<accession>A0A914VWP9</accession>
<reference evidence="12" key="1">
    <citation type="submission" date="2022-11" db="UniProtKB">
        <authorList>
            <consortium name="WormBaseParasite"/>
        </authorList>
    </citation>
    <scope>IDENTIFICATION</scope>
</reference>
<keyword evidence="6" id="KW-0862">Zinc</keyword>
<name>A0A914VWP9_9BILA</name>
<keyword evidence="8" id="KW-0812">Transmembrane</keyword>
<organism evidence="11 12">
    <name type="scientific">Plectus sambesii</name>
    <dbReference type="NCBI Taxonomy" id="2011161"/>
    <lineage>
        <taxon>Eukaryota</taxon>
        <taxon>Metazoa</taxon>
        <taxon>Ecdysozoa</taxon>
        <taxon>Nematoda</taxon>
        <taxon>Chromadorea</taxon>
        <taxon>Plectida</taxon>
        <taxon>Plectina</taxon>
        <taxon>Plectoidea</taxon>
        <taxon>Plectidae</taxon>
        <taxon>Plectus</taxon>
    </lineage>
</organism>
<dbReference type="AlphaFoldDB" id="A0A914VWP9"/>
<evidence type="ECO:0000259" key="10">
    <source>
        <dbReference type="Pfam" id="PF05649"/>
    </source>
</evidence>
<evidence type="ECO:0000256" key="7">
    <source>
        <dbReference type="ARBA" id="ARBA00023049"/>
    </source>
</evidence>
<dbReference type="CDD" id="cd08662">
    <property type="entry name" value="M13"/>
    <property type="match status" value="1"/>
</dbReference>
<feature type="transmembrane region" description="Helical" evidence="8">
    <location>
        <begin position="61"/>
        <end position="88"/>
    </location>
</feature>
<dbReference type="GO" id="GO:0004222">
    <property type="term" value="F:metalloendopeptidase activity"/>
    <property type="evidence" value="ECO:0007669"/>
    <property type="project" value="InterPro"/>
</dbReference>
<evidence type="ECO:0000256" key="1">
    <source>
        <dbReference type="ARBA" id="ARBA00001947"/>
    </source>
</evidence>
<dbReference type="InterPro" id="IPR018497">
    <property type="entry name" value="Peptidase_M13_C"/>
</dbReference>
<protein>
    <submittedName>
        <fullName evidence="12">Endothelin-converting enzyme 1</fullName>
    </submittedName>
</protein>
<evidence type="ECO:0000256" key="2">
    <source>
        <dbReference type="ARBA" id="ARBA00007357"/>
    </source>
</evidence>
<dbReference type="GO" id="GO:0016485">
    <property type="term" value="P:protein processing"/>
    <property type="evidence" value="ECO:0007669"/>
    <property type="project" value="TreeGrafter"/>
</dbReference>
<dbReference type="InterPro" id="IPR000718">
    <property type="entry name" value="Peptidase_M13"/>
</dbReference>
<evidence type="ECO:0000256" key="5">
    <source>
        <dbReference type="ARBA" id="ARBA00022801"/>
    </source>
</evidence>
<evidence type="ECO:0000313" key="12">
    <source>
        <dbReference type="WBParaSite" id="PSAMB.scaffold2535size22687.g18185.t1"/>
    </source>
</evidence>
<evidence type="ECO:0000313" key="11">
    <source>
        <dbReference type="Proteomes" id="UP000887566"/>
    </source>
</evidence>
<dbReference type="Pfam" id="PF05649">
    <property type="entry name" value="Peptidase_M13_N"/>
    <property type="match status" value="1"/>
</dbReference>
<evidence type="ECO:0000259" key="9">
    <source>
        <dbReference type="Pfam" id="PF01431"/>
    </source>
</evidence>
<dbReference type="PROSITE" id="PS51885">
    <property type="entry name" value="NEPRILYSIN"/>
    <property type="match status" value="1"/>
</dbReference>
<dbReference type="InterPro" id="IPR024079">
    <property type="entry name" value="MetalloPept_cat_dom_sf"/>
</dbReference>
<dbReference type="Gene3D" id="1.10.1380.10">
    <property type="entry name" value="Neutral endopeptidase , domain2"/>
    <property type="match status" value="1"/>
</dbReference>
<dbReference type="Pfam" id="PF01431">
    <property type="entry name" value="Peptidase_M13"/>
    <property type="match status" value="1"/>
</dbReference>
<dbReference type="PRINTS" id="PR00786">
    <property type="entry name" value="NEPRILYSIN"/>
</dbReference>
<evidence type="ECO:0000256" key="3">
    <source>
        <dbReference type="ARBA" id="ARBA00022670"/>
    </source>
</evidence>
<dbReference type="PANTHER" id="PTHR11733">
    <property type="entry name" value="ZINC METALLOPROTEASE FAMILY M13 NEPRILYSIN-RELATED"/>
    <property type="match status" value="1"/>
</dbReference>
<keyword evidence="7" id="KW-0482">Metalloprotease</keyword>
<keyword evidence="3" id="KW-0645">Protease</keyword>
<proteinExistence type="inferred from homology"/>
<dbReference type="SUPFAM" id="SSF55486">
    <property type="entry name" value="Metalloproteases ('zincins'), catalytic domain"/>
    <property type="match status" value="1"/>
</dbReference>
<dbReference type="WBParaSite" id="PSAMB.scaffold2535size22687.g18185.t1">
    <property type="protein sequence ID" value="PSAMB.scaffold2535size22687.g18185.t1"/>
    <property type="gene ID" value="PSAMB.scaffold2535size22687.g18185"/>
</dbReference>
<dbReference type="Gene3D" id="3.40.390.10">
    <property type="entry name" value="Collagenase (Catalytic Domain)"/>
    <property type="match status" value="1"/>
</dbReference>
<comment type="similarity">
    <text evidence="2">Belongs to the peptidase M13 family.</text>
</comment>
<keyword evidence="8" id="KW-1133">Transmembrane helix</keyword>
<keyword evidence="8" id="KW-0472">Membrane</keyword>
<evidence type="ECO:0000256" key="4">
    <source>
        <dbReference type="ARBA" id="ARBA00022723"/>
    </source>
</evidence>
<comment type="cofactor">
    <cofactor evidence="1">
        <name>Zn(2+)</name>
        <dbReference type="ChEBI" id="CHEBI:29105"/>
    </cofactor>
</comment>
<dbReference type="InterPro" id="IPR042089">
    <property type="entry name" value="Peptidase_M13_dom_2"/>
</dbReference>
<feature type="transmembrane region" description="Helical" evidence="8">
    <location>
        <begin position="801"/>
        <end position="825"/>
    </location>
</feature>
<keyword evidence="5" id="KW-0378">Hydrolase</keyword>
<keyword evidence="11" id="KW-1185">Reference proteome</keyword>
<evidence type="ECO:0000256" key="6">
    <source>
        <dbReference type="ARBA" id="ARBA00022833"/>
    </source>
</evidence>
<dbReference type="PANTHER" id="PTHR11733:SF133">
    <property type="entry name" value="PHOSPHATE-REGULATING NEUTRAL ENDOPEPTIDASE PHEX"/>
    <property type="match status" value="1"/>
</dbReference>
<dbReference type="Proteomes" id="UP000887566">
    <property type="component" value="Unplaced"/>
</dbReference>
<dbReference type="GO" id="GO:0005886">
    <property type="term" value="C:plasma membrane"/>
    <property type="evidence" value="ECO:0007669"/>
    <property type="project" value="TreeGrafter"/>
</dbReference>
<feature type="domain" description="Peptidase M13 N-terminal" evidence="10">
    <location>
        <begin position="126"/>
        <end position="531"/>
    </location>
</feature>
<dbReference type="InterPro" id="IPR008753">
    <property type="entry name" value="Peptidase_M13_N"/>
</dbReference>
<evidence type="ECO:0000256" key="8">
    <source>
        <dbReference type="SAM" id="Phobius"/>
    </source>
</evidence>
<keyword evidence="4" id="KW-0479">Metal-binding</keyword>
<feature type="domain" description="Peptidase M13 C-terminal" evidence="9">
    <location>
        <begin position="592"/>
        <end position="788"/>
    </location>
</feature>